<dbReference type="AlphaFoldDB" id="A0A6J4HIF2"/>
<evidence type="ECO:0000313" key="2">
    <source>
        <dbReference type="EMBL" id="CAA9224141.1"/>
    </source>
</evidence>
<keyword evidence="2" id="KW-0378">Hydrolase</keyword>
<organism evidence="2">
    <name type="scientific">uncultured Craurococcus sp</name>
    <dbReference type="NCBI Taxonomy" id="1135998"/>
    <lineage>
        <taxon>Bacteria</taxon>
        <taxon>Pseudomonadati</taxon>
        <taxon>Pseudomonadota</taxon>
        <taxon>Alphaproteobacteria</taxon>
        <taxon>Acetobacterales</taxon>
        <taxon>Acetobacteraceae</taxon>
        <taxon>Craurococcus</taxon>
        <taxon>environmental samples</taxon>
    </lineage>
</organism>
<feature type="compositionally biased region" description="Basic residues" evidence="1">
    <location>
        <begin position="1"/>
        <end position="16"/>
    </location>
</feature>
<evidence type="ECO:0000256" key="1">
    <source>
        <dbReference type="SAM" id="MobiDB-lite"/>
    </source>
</evidence>
<dbReference type="GO" id="GO:0009014">
    <property type="term" value="F:succinyl-diaminopimelate desuccinylase activity"/>
    <property type="evidence" value="ECO:0007669"/>
    <property type="project" value="UniProtKB-EC"/>
</dbReference>
<feature type="compositionally biased region" description="Basic and acidic residues" evidence="1">
    <location>
        <begin position="122"/>
        <end position="132"/>
    </location>
</feature>
<feature type="non-terminal residue" evidence="2">
    <location>
        <position position="364"/>
    </location>
</feature>
<feature type="compositionally biased region" description="Basic residues" evidence="1">
    <location>
        <begin position="90"/>
        <end position="110"/>
    </location>
</feature>
<feature type="compositionally biased region" description="Low complexity" evidence="1">
    <location>
        <begin position="283"/>
        <end position="294"/>
    </location>
</feature>
<accession>A0A6J4HIF2</accession>
<name>A0A6J4HIF2_9PROT</name>
<sequence>GQPASPRRRPRRHRQPLRGLEPCHRRTDRGGAGRVRAGAARLRRCGGGGEAGAGRASRPAGRPCPLRPYGHCAGDRLDGGSLGAAGRGRGAARARQRRHEGGRRGLHPRRAIGAGGCAGDAAPHHGRGDDQGGRPGGGGERARALARPPGDRRRGADGARAGAGAPLLGQHHRPRPWGAGALVGGGGAERQLGDDPLPRRDAVDPSPAAGGSGLVGRGLRSALHRLQPGDRQPRHGGERDGAAGHLPHQVPRQPEPGPGADPRRDPRGGGAGRGGARHRGRRAAAGARRGPSAGAAGGAAGRPARAHGSLRHGCLGAPGPRPLRGARAGCHRHGAYAAGMRGARRPGGRGAALHPSPLRGVNTL</sequence>
<feature type="non-terminal residue" evidence="2">
    <location>
        <position position="1"/>
    </location>
</feature>
<protein>
    <submittedName>
        <fullName evidence="2">N-succinyl-L,L-diaminopimelate desuccinylase</fullName>
        <ecNumber evidence="2">3.5.1.18</ecNumber>
    </submittedName>
</protein>
<gene>
    <name evidence="2" type="ORF">AVDCRST_MAG27-667</name>
</gene>
<feature type="compositionally biased region" description="Gly residues" evidence="1">
    <location>
        <begin position="80"/>
        <end position="89"/>
    </location>
</feature>
<feature type="region of interest" description="Disordered" evidence="1">
    <location>
        <begin position="340"/>
        <end position="364"/>
    </location>
</feature>
<dbReference type="EMBL" id="CADCTD010000018">
    <property type="protein sequence ID" value="CAA9224141.1"/>
    <property type="molecule type" value="Genomic_DNA"/>
</dbReference>
<feature type="compositionally biased region" description="Basic and acidic residues" evidence="1">
    <location>
        <begin position="21"/>
        <end position="31"/>
    </location>
</feature>
<reference evidence="2" key="1">
    <citation type="submission" date="2020-02" db="EMBL/GenBank/DDBJ databases">
        <authorList>
            <person name="Meier V. D."/>
        </authorList>
    </citation>
    <scope>NUCLEOTIDE SEQUENCE</scope>
    <source>
        <strain evidence="2">AVDCRST_MAG27</strain>
    </source>
</reference>
<feature type="compositionally biased region" description="Low complexity" evidence="1">
    <location>
        <begin position="158"/>
        <end position="169"/>
    </location>
</feature>
<feature type="compositionally biased region" description="Basic and acidic residues" evidence="1">
    <location>
        <begin position="191"/>
        <end position="203"/>
    </location>
</feature>
<dbReference type="EC" id="3.5.1.18" evidence="2"/>
<feature type="compositionally biased region" description="Basic and acidic residues" evidence="1">
    <location>
        <begin position="227"/>
        <end position="242"/>
    </location>
</feature>
<proteinExistence type="predicted"/>
<feature type="region of interest" description="Disordered" evidence="1">
    <location>
        <begin position="1"/>
        <end position="328"/>
    </location>
</feature>